<sequence length="598" mass="65798">MSVLLDTTTAPFDRLTADEAEALRGALDVAYFKPGETIIAQGAAPEGLYVIIKGAVEERAHGELVGLLGPGDFFDSRALVQGAGVSGFVAREETLCALAPRPELLRLINSNPRFGAFFYTDISRRLEALAERDESNQIESMMRARVRDLYLMPAAIIDSDQPIVSAGRIMRDIDCNALLVRDGERTGIVTGMNLAKAVVLNGSTIDEPVGRIAQYDLVAIEPDEFVSQALLLMTKHNKRRVVVKKGDDFVGILEDINLLSFFAGNSQLVVGRIDRAATVPELAVAAKQIAEQVRPLRRQGVKFEVVAEIISDLNRRLFAKLFELLCPLELRDKCCLIVMGSEGRGEQTIRTDQDNGLILAGPVDEKALDRFRNEFSGALAEFGFPPCPGDVMVNNPLWSRTFAEYVADFGLWTTAPDDQSAMNVAIFYDAEAVAGDATLLERAKKVLMEKVAGERVFLGRFAKAIEAFEPPIGLFNTLKTSEGEGDALDLKKGGIFPIVHGVRSLAIEQGLEETNTFKRLAKLAELGLLRESFARDLARALDYLMTIRLDAQIDAAKSASLLKPATLTSMDRDLLRDSFQVVKQLRELVRRRFNLAMF</sequence>
<organism evidence="3 4">
    <name type="scientific">Candidatus Rhodoblastus alkanivorans</name>
    <dbReference type="NCBI Taxonomy" id="2954117"/>
    <lineage>
        <taxon>Bacteria</taxon>
        <taxon>Pseudomonadati</taxon>
        <taxon>Pseudomonadota</taxon>
        <taxon>Alphaproteobacteria</taxon>
        <taxon>Hyphomicrobiales</taxon>
        <taxon>Rhodoblastaceae</taxon>
        <taxon>Rhodoblastus</taxon>
    </lineage>
</organism>
<dbReference type="SMART" id="SM00116">
    <property type="entry name" value="CBS"/>
    <property type="match status" value="2"/>
</dbReference>
<dbReference type="SUPFAM" id="SSF54631">
    <property type="entry name" value="CBS-domain pair"/>
    <property type="match status" value="1"/>
</dbReference>
<dbReference type="InterPro" id="IPR000595">
    <property type="entry name" value="cNMP-bd_dom"/>
</dbReference>
<dbReference type="InterPro" id="IPR046342">
    <property type="entry name" value="CBS_dom_sf"/>
</dbReference>
<dbReference type="PANTHER" id="PTHR43080:SF2">
    <property type="entry name" value="CBS DOMAIN-CONTAINING PROTEIN"/>
    <property type="match status" value="1"/>
</dbReference>
<dbReference type="InterPro" id="IPR000644">
    <property type="entry name" value="CBS_dom"/>
</dbReference>
<dbReference type="InterPro" id="IPR005105">
    <property type="entry name" value="GlnD_Uridyltrans_N"/>
</dbReference>
<gene>
    <name evidence="3" type="ORF">K2U94_08645</name>
</gene>
<dbReference type="Pfam" id="PF00027">
    <property type="entry name" value="cNMP_binding"/>
    <property type="match status" value="1"/>
</dbReference>
<dbReference type="Pfam" id="PF10335">
    <property type="entry name" value="DUF294_C"/>
    <property type="match status" value="1"/>
</dbReference>
<keyword evidence="1" id="KW-0129">CBS domain</keyword>
<dbReference type="InterPro" id="IPR051257">
    <property type="entry name" value="Diverse_CBS-Domain"/>
</dbReference>
<dbReference type="SUPFAM" id="SSF51206">
    <property type="entry name" value="cAMP-binding domain-like"/>
    <property type="match status" value="1"/>
</dbReference>
<dbReference type="Gene3D" id="2.60.120.10">
    <property type="entry name" value="Jelly Rolls"/>
    <property type="match status" value="1"/>
</dbReference>
<name>A0ABS9Z6L0_9HYPH</name>
<evidence type="ECO:0000313" key="3">
    <source>
        <dbReference type="EMBL" id="MCI4682832.1"/>
    </source>
</evidence>
<dbReference type="PANTHER" id="PTHR43080">
    <property type="entry name" value="CBS DOMAIN-CONTAINING PROTEIN CBSX3, MITOCHONDRIAL"/>
    <property type="match status" value="1"/>
</dbReference>
<dbReference type="Pfam" id="PF03445">
    <property type="entry name" value="DUF294"/>
    <property type="match status" value="1"/>
</dbReference>
<dbReference type="InterPro" id="IPR018821">
    <property type="entry name" value="DUF294_put_nucleoTrafse_sb-bd"/>
</dbReference>
<dbReference type="CDD" id="cd05401">
    <property type="entry name" value="NT_GlnE_GlnD_like"/>
    <property type="match status" value="1"/>
</dbReference>
<dbReference type="InterPro" id="IPR018490">
    <property type="entry name" value="cNMP-bd_dom_sf"/>
</dbReference>
<evidence type="ECO:0000313" key="4">
    <source>
        <dbReference type="Proteomes" id="UP001139104"/>
    </source>
</evidence>
<proteinExistence type="predicted"/>
<evidence type="ECO:0000256" key="1">
    <source>
        <dbReference type="ARBA" id="ARBA00023122"/>
    </source>
</evidence>
<dbReference type="EMBL" id="JAIVFP010000001">
    <property type="protein sequence ID" value="MCI4682832.1"/>
    <property type="molecule type" value="Genomic_DNA"/>
</dbReference>
<dbReference type="Pfam" id="PF00571">
    <property type="entry name" value="CBS"/>
    <property type="match status" value="1"/>
</dbReference>
<dbReference type="SMART" id="SM00100">
    <property type="entry name" value="cNMP"/>
    <property type="match status" value="1"/>
</dbReference>
<accession>A0ABS9Z6L0</accession>
<comment type="caution">
    <text evidence="3">The sequence shown here is derived from an EMBL/GenBank/DDBJ whole genome shotgun (WGS) entry which is preliminary data.</text>
</comment>
<reference evidence="3" key="1">
    <citation type="journal article" date="2022" name="ISME J.">
        <title>Identification of active gaseous-alkane degraders at natural gas seeps.</title>
        <authorList>
            <person name="Farhan Ul Haque M."/>
            <person name="Hernandez M."/>
            <person name="Crombie A.T."/>
            <person name="Murrell J.C."/>
        </authorList>
    </citation>
    <scope>NUCLEOTIDE SEQUENCE</scope>
    <source>
        <strain evidence="3">PC2</strain>
    </source>
</reference>
<dbReference type="PROSITE" id="PS50042">
    <property type="entry name" value="CNMP_BINDING_3"/>
    <property type="match status" value="1"/>
</dbReference>
<dbReference type="RefSeq" id="WP_243066820.1">
    <property type="nucleotide sequence ID" value="NZ_JAIVFK010000010.1"/>
</dbReference>
<dbReference type="Proteomes" id="UP001139104">
    <property type="component" value="Unassembled WGS sequence"/>
</dbReference>
<evidence type="ECO:0000259" key="2">
    <source>
        <dbReference type="PROSITE" id="PS50042"/>
    </source>
</evidence>
<keyword evidence="4" id="KW-1185">Reference proteome</keyword>
<dbReference type="Gene3D" id="3.10.580.10">
    <property type="entry name" value="CBS-domain"/>
    <property type="match status" value="1"/>
</dbReference>
<protein>
    <submittedName>
        <fullName evidence="3">DUF294 nucleotidyltransferase-like domain-containing protein</fullName>
    </submittedName>
</protein>
<dbReference type="InterPro" id="IPR014710">
    <property type="entry name" value="RmlC-like_jellyroll"/>
</dbReference>
<dbReference type="CDD" id="cd00038">
    <property type="entry name" value="CAP_ED"/>
    <property type="match status" value="1"/>
</dbReference>
<feature type="domain" description="Cyclic nucleotide-binding" evidence="2">
    <location>
        <begin position="11"/>
        <end position="125"/>
    </location>
</feature>